<dbReference type="EMBL" id="JAQQWN010000004">
    <property type="protein sequence ID" value="KAK8089846.1"/>
    <property type="molecule type" value="Genomic_DNA"/>
</dbReference>
<feature type="compositionally biased region" description="Basic and acidic residues" evidence="1">
    <location>
        <begin position="13"/>
        <end position="47"/>
    </location>
</feature>
<dbReference type="RefSeq" id="XP_066672740.1">
    <property type="nucleotide sequence ID" value="XM_066809122.1"/>
</dbReference>
<sequence length="79" mass="9085">METKAVSGGEPPLRLDEIQQLDDRQRKEELKQRQLDRQRKRDEKYRASELAVSGGDSSDEMAFAAETVEDDETTRQTSQ</sequence>
<gene>
    <name evidence="2" type="ORF">PG997_004807</name>
</gene>
<feature type="region of interest" description="Disordered" evidence="1">
    <location>
        <begin position="1"/>
        <end position="79"/>
    </location>
</feature>
<organism evidence="2 3">
    <name type="scientific">Apiospora hydei</name>
    <dbReference type="NCBI Taxonomy" id="1337664"/>
    <lineage>
        <taxon>Eukaryota</taxon>
        <taxon>Fungi</taxon>
        <taxon>Dikarya</taxon>
        <taxon>Ascomycota</taxon>
        <taxon>Pezizomycotina</taxon>
        <taxon>Sordariomycetes</taxon>
        <taxon>Xylariomycetidae</taxon>
        <taxon>Amphisphaeriales</taxon>
        <taxon>Apiosporaceae</taxon>
        <taxon>Apiospora</taxon>
    </lineage>
</organism>
<evidence type="ECO:0000313" key="3">
    <source>
        <dbReference type="Proteomes" id="UP001433268"/>
    </source>
</evidence>
<name>A0ABR1X384_9PEZI</name>
<keyword evidence="3" id="KW-1185">Reference proteome</keyword>
<protein>
    <submittedName>
        <fullName evidence="2">Uncharacterized protein</fullName>
    </submittedName>
</protein>
<dbReference type="Proteomes" id="UP001433268">
    <property type="component" value="Unassembled WGS sequence"/>
</dbReference>
<evidence type="ECO:0000313" key="2">
    <source>
        <dbReference type="EMBL" id="KAK8089846.1"/>
    </source>
</evidence>
<proteinExistence type="predicted"/>
<evidence type="ECO:0000256" key="1">
    <source>
        <dbReference type="SAM" id="MobiDB-lite"/>
    </source>
</evidence>
<reference evidence="2 3" key="1">
    <citation type="submission" date="2023-01" db="EMBL/GenBank/DDBJ databases">
        <title>Analysis of 21 Apiospora genomes using comparative genomics revels a genus with tremendous synthesis potential of carbohydrate active enzymes and secondary metabolites.</title>
        <authorList>
            <person name="Sorensen T."/>
        </authorList>
    </citation>
    <scope>NUCLEOTIDE SEQUENCE [LARGE SCALE GENOMIC DNA]</scope>
    <source>
        <strain evidence="2 3">CBS 114990</strain>
    </source>
</reference>
<accession>A0ABR1X384</accession>
<dbReference type="GeneID" id="92042182"/>
<comment type="caution">
    <text evidence="2">The sequence shown here is derived from an EMBL/GenBank/DDBJ whole genome shotgun (WGS) entry which is preliminary data.</text>
</comment>